<gene>
    <name evidence="1" type="ORF">HOP53_17605</name>
</gene>
<accession>A0ABS9A739</accession>
<comment type="caution">
    <text evidence="1">The sequence shown here is derived from an EMBL/GenBank/DDBJ whole genome shotgun (WGS) entry which is preliminary data.</text>
</comment>
<name>A0ABS9A739_9GAMM</name>
<proteinExistence type="predicted"/>
<keyword evidence="2" id="KW-1185">Reference proteome</keyword>
<evidence type="ECO:0000313" key="1">
    <source>
        <dbReference type="EMBL" id="MCE8004648.1"/>
    </source>
</evidence>
<dbReference type="EMBL" id="JABFTX010000004">
    <property type="protein sequence ID" value="MCE8004648.1"/>
    <property type="molecule type" value="Genomic_DNA"/>
</dbReference>
<reference evidence="1 2" key="1">
    <citation type="journal article" date="2021" name="Front. Microbiol.">
        <title>Aerobic Denitrification and Heterotrophic Sulfur Oxidation in the Genus Halomonas Revealed by Six Novel Species Characterizations and Genome-Based Analysis.</title>
        <authorList>
            <person name="Wang L."/>
            <person name="Shao Z."/>
        </authorList>
    </citation>
    <scope>NUCLEOTIDE SEQUENCE [LARGE SCALE GENOMIC DNA]</scope>
    <source>
        <strain evidence="1 2">MCCC 1A11081</strain>
    </source>
</reference>
<protein>
    <submittedName>
        <fullName evidence="1">Uncharacterized protein</fullName>
    </submittedName>
</protein>
<dbReference type="RefSeq" id="WP_234271241.1">
    <property type="nucleotide sequence ID" value="NZ_JABFTX010000004.1"/>
</dbReference>
<dbReference type="Proteomes" id="UP001320168">
    <property type="component" value="Unassembled WGS sequence"/>
</dbReference>
<organism evidence="1 2">
    <name type="scientific">Billgrantia ethanolica</name>
    <dbReference type="NCBI Taxonomy" id="2733486"/>
    <lineage>
        <taxon>Bacteria</taxon>
        <taxon>Pseudomonadati</taxon>
        <taxon>Pseudomonadota</taxon>
        <taxon>Gammaproteobacteria</taxon>
        <taxon>Oceanospirillales</taxon>
        <taxon>Halomonadaceae</taxon>
        <taxon>Billgrantia</taxon>
    </lineage>
</organism>
<evidence type="ECO:0000313" key="2">
    <source>
        <dbReference type="Proteomes" id="UP001320168"/>
    </source>
</evidence>
<sequence>MLLKKLKRYTRQRYASWLWYPLGPRRYIDGRVGMAGFLDTLKEKNIDYVVLRWFDTLPAIEPGEDVDILVADEDVDKLSECVGVNRRKRDIACDLYSVSGLPGTGYRHGSYYPAAKARQILANAIWMKGFVRVPAADEHFLSLSYHAIYHKGYLAGIPSEHSERNAQVRLPKDHDYRGILETLHGQSSYAAQELDMTLERLDAFLAGLGWRPDQDTLRRLAKRNRWIADNYNFLG</sequence>